<dbReference type="EC" id="1.2.4.1" evidence="3 9"/>
<dbReference type="GO" id="GO:0046872">
    <property type="term" value="F:metal ion binding"/>
    <property type="evidence" value="ECO:0007669"/>
    <property type="project" value="UniProtKB-KW"/>
</dbReference>
<feature type="binding site" evidence="10">
    <location>
        <position position="271"/>
    </location>
    <ligand>
        <name>Mg(2+)</name>
        <dbReference type="ChEBI" id="CHEBI:18420"/>
    </ligand>
</feature>
<keyword evidence="7 9" id="KW-0670">Pyruvate</keyword>
<dbReference type="PATRIC" id="fig|1208921.3.peg.286"/>
<dbReference type="eggNOG" id="COG2609">
    <property type="taxonomic scope" value="Bacteria"/>
</dbReference>
<feature type="binding site" evidence="10">
    <location>
        <position position="269"/>
    </location>
    <ligand>
        <name>Mg(2+)</name>
        <dbReference type="ChEBI" id="CHEBI:18420"/>
    </ligand>
</feature>
<keyword evidence="5 9" id="KW-0560">Oxidoreductase</keyword>
<proteinExistence type="predicted"/>
<dbReference type="InterPro" id="IPR009014">
    <property type="entry name" value="Transketo_C/PFOR_II"/>
</dbReference>
<dbReference type="Pfam" id="PF00456">
    <property type="entry name" value="Transketolase_N"/>
    <property type="match status" value="1"/>
</dbReference>
<dbReference type="PROSITE" id="PS50003">
    <property type="entry name" value="PH_DOMAIN"/>
    <property type="match status" value="1"/>
</dbReference>
<dbReference type="GO" id="GO:0004739">
    <property type="term" value="F:pyruvate dehydrogenase (acetyl-transferring) activity"/>
    <property type="evidence" value="ECO:0007669"/>
    <property type="project" value="UniProtKB-EC"/>
</dbReference>
<keyword evidence="10" id="KW-0479">Metal-binding</keyword>
<dbReference type="InterPro" id="IPR055152">
    <property type="entry name" value="Transketolase-like_C_2"/>
</dbReference>
<dbReference type="InterPro" id="IPR005474">
    <property type="entry name" value="Transketolase_N"/>
</dbReference>
<dbReference type="SUPFAM" id="SSF52518">
    <property type="entry name" value="Thiamin diphosphate-binding fold (THDP-binding)"/>
    <property type="match status" value="2"/>
</dbReference>
<dbReference type="NCBIfam" id="TIGR00759">
    <property type="entry name" value="aceE"/>
    <property type="match status" value="1"/>
</dbReference>
<feature type="domain" description="PH" evidence="11">
    <location>
        <begin position="1"/>
        <end position="31"/>
    </location>
</feature>
<dbReference type="Gene3D" id="3.40.50.970">
    <property type="match status" value="2"/>
</dbReference>
<dbReference type="SUPFAM" id="SSF52922">
    <property type="entry name" value="TK C-terminal domain-like"/>
    <property type="match status" value="1"/>
</dbReference>
<evidence type="ECO:0000256" key="1">
    <source>
        <dbReference type="ARBA" id="ARBA00001964"/>
    </source>
</evidence>
<evidence type="ECO:0000256" key="9">
    <source>
        <dbReference type="PIRNR" id="PIRNR000156"/>
    </source>
</evidence>
<dbReference type="FunFam" id="3.40.50.970:FF:000011">
    <property type="entry name" value="Pyruvate dehydrogenase E1 component"/>
    <property type="match status" value="1"/>
</dbReference>
<dbReference type="InterPro" id="IPR004660">
    <property type="entry name" value="PDH_E1"/>
</dbReference>
<evidence type="ECO:0000256" key="3">
    <source>
        <dbReference type="ARBA" id="ARBA00012281"/>
    </source>
</evidence>
<dbReference type="STRING" id="1208921.ST1E_0604"/>
<dbReference type="EMBL" id="CP003806">
    <property type="protein sequence ID" value="AGF49007.1"/>
    <property type="molecule type" value="Genomic_DNA"/>
</dbReference>
<comment type="catalytic activity">
    <reaction evidence="8 9">
        <text>N(6)-[(R)-lipoyl]-L-lysyl-[protein] + pyruvate + H(+) = N(6)-[(R)-S(8)-acetyldihydrolipoyl]-L-lysyl-[protein] + CO2</text>
        <dbReference type="Rhea" id="RHEA:19189"/>
        <dbReference type="Rhea" id="RHEA-COMP:10474"/>
        <dbReference type="Rhea" id="RHEA-COMP:10478"/>
        <dbReference type="ChEBI" id="CHEBI:15361"/>
        <dbReference type="ChEBI" id="CHEBI:15378"/>
        <dbReference type="ChEBI" id="CHEBI:16526"/>
        <dbReference type="ChEBI" id="CHEBI:83099"/>
        <dbReference type="ChEBI" id="CHEBI:83111"/>
        <dbReference type="EC" id="1.2.4.1"/>
    </reaction>
</comment>
<feature type="binding site" evidence="10">
    <location>
        <position position="239"/>
    </location>
    <ligand>
        <name>Mg(2+)</name>
        <dbReference type="ChEBI" id="CHEBI:18420"/>
    </ligand>
</feature>
<dbReference type="InterPro" id="IPR051157">
    <property type="entry name" value="PDH/Transketolase"/>
</dbReference>
<evidence type="ECO:0000256" key="8">
    <source>
        <dbReference type="ARBA" id="ARBA00051231"/>
    </source>
</evidence>
<name>M1LTX7_9PROT</name>
<dbReference type="PANTHER" id="PTHR43825:SF3">
    <property type="entry name" value="PYRUVATE DEHYDROGENASE E1 COMPONENT"/>
    <property type="match status" value="1"/>
</dbReference>
<dbReference type="InterPro" id="IPR041621">
    <property type="entry name" value="PDH_E1_M"/>
</dbReference>
<dbReference type="InterPro" id="IPR035807">
    <property type="entry name" value="PDC_E1_N"/>
</dbReference>
<evidence type="ECO:0000256" key="6">
    <source>
        <dbReference type="ARBA" id="ARBA00023052"/>
    </source>
</evidence>
<keyword evidence="13" id="KW-1185">Reference proteome</keyword>
<dbReference type="RefSeq" id="WP_015389492.1">
    <property type="nucleotide sequence ID" value="NC_020284.1"/>
</dbReference>
<accession>M1LTX7</accession>
<dbReference type="Pfam" id="PF22613">
    <property type="entry name" value="Transketolase_C_1"/>
    <property type="match status" value="1"/>
</dbReference>
<dbReference type="AlphaFoldDB" id="M1LTX7"/>
<dbReference type="InterPro" id="IPR001849">
    <property type="entry name" value="PH_domain"/>
</dbReference>
<dbReference type="PANTHER" id="PTHR43825">
    <property type="entry name" value="PYRUVATE DEHYDROGENASE E1 COMPONENT"/>
    <property type="match status" value="1"/>
</dbReference>
<dbReference type="KEGG" id="kga:ST1E_0604"/>
<evidence type="ECO:0000256" key="5">
    <source>
        <dbReference type="ARBA" id="ARBA00023002"/>
    </source>
</evidence>
<dbReference type="HOGENOM" id="CLU_009154_2_0_4"/>
<dbReference type="Proteomes" id="UP000011658">
    <property type="component" value="Chromosome"/>
</dbReference>
<keyword evidence="6 9" id="KW-0786">Thiamine pyrophosphate</keyword>
<dbReference type="Gene3D" id="3.40.50.920">
    <property type="match status" value="1"/>
</dbReference>
<evidence type="ECO:0000256" key="7">
    <source>
        <dbReference type="ARBA" id="ARBA00023317"/>
    </source>
</evidence>
<evidence type="ECO:0000259" key="11">
    <source>
        <dbReference type="PROSITE" id="PS50003"/>
    </source>
</evidence>
<evidence type="ECO:0000256" key="10">
    <source>
        <dbReference type="PIRSR" id="PIRSR000156-1"/>
    </source>
</evidence>
<dbReference type="InterPro" id="IPR029061">
    <property type="entry name" value="THDP-binding"/>
</dbReference>
<protein>
    <recommendedName>
        <fullName evidence="4 9">Pyruvate dehydrogenase E1 component</fullName>
        <ecNumber evidence="3 9">1.2.4.1</ecNumber>
    </recommendedName>
</protein>
<evidence type="ECO:0000256" key="4">
    <source>
        <dbReference type="ARBA" id="ARBA00017172"/>
    </source>
</evidence>
<comment type="cofactor">
    <cofactor evidence="1 9">
        <name>thiamine diphosphate</name>
        <dbReference type="ChEBI" id="CHEBI:58937"/>
    </cofactor>
</comment>
<evidence type="ECO:0000313" key="13">
    <source>
        <dbReference type="Proteomes" id="UP000011658"/>
    </source>
</evidence>
<dbReference type="CDD" id="cd02017">
    <property type="entry name" value="TPP_E1_EcPDC_like"/>
    <property type="match status" value="1"/>
</dbReference>
<dbReference type="Pfam" id="PF17831">
    <property type="entry name" value="PDH_E1_M"/>
    <property type="match status" value="1"/>
</dbReference>
<comment type="cofactor">
    <cofactor evidence="10">
        <name>Mg(2+)</name>
        <dbReference type="ChEBI" id="CHEBI:18420"/>
    </cofactor>
</comment>
<dbReference type="OrthoDB" id="9759664at2"/>
<reference evidence="12 13" key="1">
    <citation type="journal article" date="2013" name="Genome Biol. Evol.">
        <title>Genome evolution and phylogenomic analysis of candidatus kinetoplastibacterium, the betaproteobacterial endosymbionts of strigomonas and angomonas.</title>
        <authorList>
            <person name="Alves J.M."/>
            <person name="Serrano M.G."/>
            <person name="Maia da Silva F."/>
            <person name="Voegtly L.J."/>
            <person name="Matveyev A.V."/>
            <person name="Teixeira M.M."/>
            <person name="Camargo E.P."/>
            <person name="Buck G.A."/>
        </authorList>
    </citation>
    <scope>NUCLEOTIDE SEQUENCE [LARGE SCALE GENOMIC DNA]</scope>
    <source>
        <strain evidence="12 13">TCC219</strain>
    </source>
</reference>
<organism evidence="12 13">
    <name type="scientific">Candidatus Kinetoplastidibacterium galati TCC219</name>
    <dbReference type="NCBI Taxonomy" id="1208921"/>
    <lineage>
        <taxon>Bacteria</taxon>
        <taxon>Pseudomonadati</taxon>
        <taxon>Pseudomonadota</taxon>
        <taxon>Betaproteobacteria</taxon>
        <taxon>Candidatus Kinetoplastidibacterium</taxon>
    </lineage>
</organism>
<evidence type="ECO:0000256" key="2">
    <source>
        <dbReference type="ARBA" id="ARBA00003157"/>
    </source>
</evidence>
<dbReference type="PIRSF" id="PIRSF000156">
    <property type="entry name" value="Pyruvate_dh_E1"/>
    <property type="match status" value="1"/>
</dbReference>
<keyword evidence="10" id="KW-0460">Magnesium</keyword>
<comment type="function">
    <text evidence="2 9">Component of the pyruvate dehydrogenase (PDH) complex, that catalyzes the overall conversion of pyruvate to acetyl-CoA and CO(2).</text>
</comment>
<gene>
    <name evidence="12" type="ORF">ST1E_0604</name>
</gene>
<evidence type="ECO:0000313" key="12">
    <source>
        <dbReference type="EMBL" id="AGF49007.1"/>
    </source>
</evidence>
<sequence length="900" mass="101697">MSSLYQNSDKTEDDNDQERKEWLESLEAVLNNKGPEQARNLIDSLVEKLRSLGIKTPISFNTDYVNTIPVHLQSIHPGNLKIESRINAYIRWNAMAMVVKANCHNPEDGGSLGGHISSFASLATMIACGYNHFWKSDNAEKCGDLVYFQGHSSPGIYSRAYLEGFLSEHHLDNFRQEVDGNGLPSYPHPRLMPDFWQFPTVSVGLSPIMAIYQARFLKYLHARGILDTSDRKVWVFCGDGEMDEPESLGAISLASRENLDNLIFVVNCNLQRLDGPVRGNGKIIQELERIFVGAGWNVIKLIWGGYWDSLLDNDKDGILRKVMQETVDGEYQAYKANDGKFVRENFFGKHPKLLEAVSHMSDSEIWRLNRGGHDPNKVYAAFNAAYKHLGQPSIILAKTIKGYGVGHFSQSRNATHQHKKLDLESIREFRDRFGIPVPDEKLADLPYFRPPEDSPEMKYMRDHRQALGGYIPRRRQKSDDIPKIPSLETFRPVLDPTSNGREISTTQAFVRILNSILRSKDIGPRVVPILADESRTFGMEGLFRQLGIYTPGGQKYEPVDKDQVMYYRETSDGQLLQEGINEAGAMSSWIAAATSYSTNNYAMIPFFIYYSMFGFQRVCDLAWAAADMKARGFLLGGTSGRTTLNGEGLQHEDGHSHIISSTIPSCISYDPTFAHELAVIIHNGLKRMVENQEDIYYYITLMNENYQQPGLIDGDEDGILKGMYKFRSVGSSKHRVQLLGSGSILRESIAAQDLLESEWGVSSDVWSVTSFTELRRNGLDVERYNLLQKSLDSHKIPYVTEKLLDSSGPIIASTDYMKSFADQIRSFIPKGRDYYVLGTDGFGRSDFRFKLRDYFEIDRHYIVLSALKALAYNGEIGSDIPSKAIVKYGINPDKINPHRV</sequence>